<evidence type="ECO:0000256" key="2">
    <source>
        <dbReference type="ARBA" id="ARBA00022692"/>
    </source>
</evidence>
<evidence type="ECO:0000256" key="1">
    <source>
        <dbReference type="ARBA" id="ARBA00004141"/>
    </source>
</evidence>
<evidence type="ECO:0008006" key="8">
    <source>
        <dbReference type="Google" id="ProtNLM"/>
    </source>
</evidence>
<keyword evidence="7" id="KW-1185">Reference proteome</keyword>
<keyword evidence="4 5" id="KW-0472">Membrane</keyword>
<dbReference type="Gene3D" id="1.20.1540.10">
    <property type="entry name" value="Rhomboid-like"/>
    <property type="match status" value="1"/>
</dbReference>
<feature type="transmembrane region" description="Helical" evidence="5">
    <location>
        <begin position="109"/>
        <end position="128"/>
    </location>
</feature>
<evidence type="ECO:0000313" key="7">
    <source>
        <dbReference type="Proteomes" id="UP001162891"/>
    </source>
</evidence>
<dbReference type="SUPFAM" id="SSF144091">
    <property type="entry name" value="Rhomboid-like"/>
    <property type="match status" value="1"/>
</dbReference>
<gene>
    <name evidence="6" type="ORF">AMOR_25830</name>
</gene>
<feature type="transmembrane region" description="Helical" evidence="5">
    <location>
        <begin position="135"/>
        <end position="157"/>
    </location>
</feature>
<dbReference type="Proteomes" id="UP001162891">
    <property type="component" value="Chromosome"/>
</dbReference>
<keyword evidence="3 5" id="KW-1133">Transmembrane helix</keyword>
<name>A0ABM7WVP9_9BACT</name>
<evidence type="ECO:0000313" key="6">
    <source>
        <dbReference type="EMBL" id="BDG03587.1"/>
    </source>
</evidence>
<dbReference type="EMBL" id="AP025591">
    <property type="protein sequence ID" value="BDG03587.1"/>
    <property type="molecule type" value="Genomic_DNA"/>
</dbReference>
<feature type="transmembrane region" description="Helical" evidence="5">
    <location>
        <begin position="81"/>
        <end position="103"/>
    </location>
</feature>
<evidence type="ECO:0000256" key="5">
    <source>
        <dbReference type="SAM" id="Phobius"/>
    </source>
</evidence>
<feature type="transmembrane region" description="Helical" evidence="5">
    <location>
        <begin position="163"/>
        <end position="184"/>
    </location>
</feature>
<sequence>MPPAVGLVIVLLLAGTLVGWITGLSGLAALDPVSIGEGQLWRLVSWAFVQPRGDVLGLLFGGMLIWWTGSQLAYAWGEARFLGRFFGFAFAGSVVATAVAIVWPPARAAHLGVWPVANALLFSWAMIYPDQQVNIWGVLPVTGRTLGLMVVVGTLLYGLATGGIPGVGLFVPHLAALGLAWIFARGRLPTRRWRLQARDWWAEREFKRKSKHLKVVHKNGKDEPPRWMN</sequence>
<protein>
    <recommendedName>
        <fullName evidence="8">Peptidase S54 rhomboid domain-containing protein</fullName>
    </recommendedName>
</protein>
<reference evidence="7" key="1">
    <citation type="journal article" date="2022" name="Int. J. Syst. Evol. Microbiol.">
        <title>Anaeromyxobacter oryzae sp. nov., Anaeromyxobacter diazotrophicus sp. nov. and Anaeromyxobacter paludicola sp. nov., isolated from paddy soils.</title>
        <authorList>
            <person name="Itoh H."/>
            <person name="Xu Z."/>
            <person name="Mise K."/>
            <person name="Masuda Y."/>
            <person name="Ushijima N."/>
            <person name="Hayakawa C."/>
            <person name="Shiratori Y."/>
            <person name="Senoo K."/>
        </authorList>
    </citation>
    <scope>NUCLEOTIDE SEQUENCE [LARGE SCALE GENOMIC DNA]</scope>
    <source>
        <strain evidence="7">Red232</strain>
    </source>
</reference>
<accession>A0ABM7WVP9</accession>
<evidence type="ECO:0000256" key="3">
    <source>
        <dbReference type="ARBA" id="ARBA00022989"/>
    </source>
</evidence>
<evidence type="ECO:0000256" key="4">
    <source>
        <dbReference type="ARBA" id="ARBA00023136"/>
    </source>
</evidence>
<feature type="transmembrane region" description="Helical" evidence="5">
    <location>
        <begin position="55"/>
        <end position="74"/>
    </location>
</feature>
<comment type="subcellular location">
    <subcellularLocation>
        <location evidence="1">Membrane</location>
        <topology evidence="1">Multi-pass membrane protein</topology>
    </subcellularLocation>
</comment>
<proteinExistence type="predicted"/>
<organism evidence="6 7">
    <name type="scientific">Anaeromyxobacter oryzae</name>
    <dbReference type="NCBI Taxonomy" id="2918170"/>
    <lineage>
        <taxon>Bacteria</taxon>
        <taxon>Pseudomonadati</taxon>
        <taxon>Myxococcota</taxon>
        <taxon>Myxococcia</taxon>
        <taxon>Myxococcales</taxon>
        <taxon>Cystobacterineae</taxon>
        <taxon>Anaeromyxobacteraceae</taxon>
        <taxon>Anaeromyxobacter</taxon>
    </lineage>
</organism>
<dbReference type="RefSeq" id="WP_248361718.1">
    <property type="nucleotide sequence ID" value="NZ_AP025591.1"/>
</dbReference>
<dbReference type="InterPro" id="IPR035952">
    <property type="entry name" value="Rhomboid-like_sf"/>
</dbReference>
<keyword evidence="2 5" id="KW-0812">Transmembrane</keyword>